<feature type="domain" description="Multidrug resistance protein MdtA-like C-terminal permuted SH3" evidence="9">
    <location>
        <begin position="331"/>
        <end position="392"/>
    </location>
</feature>
<evidence type="ECO:0000256" key="3">
    <source>
        <dbReference type="ARBA" id="ARBA00022448"/>
    </source>
</evidence>
<feature type="coiled-coil region" evidence="5">
    <location>
        <begin position="123"/>
        <end position="150"/>
    </location>
</feature>
<reference evidence="10 11" key="1">
    <citation type="submission" date="2015-11" db="EMBL/GenBank/DDBJ databases">
        <title>Exploring the genomic traits of fungus-feeding bacterial genus Collimonas.</title>
        <authorList>
            <person name="Song C."/>
            <person name="Schmidt R."/>
            <person name="de Jager V."/>
            <person name="Krzyzanowska D."/>
            <person name="Jongedijk E."/>
            <person name="Cankar K."/>
            <person name="Beekwilder J."/>
            <person name="van Veen A."/>
            <person name="de Boer W."/>
            <person name="van Veen J.A."/>
            <person name="Garbeva P."/>
        </authorList>
    </citation>
    <scope>NUCLEOTIDE SEQUENCE [LARGE SCALE GENOMIC DNA]</scope>
    <source>
        <strain evidence="10 11">Ter282</strain>
    </source>
</reference>
<evidence type="ECO:0000256" key="5">
    <source>
        <dbReference type="SAM" id="Coils"/>
    </source>
</evidence>
<dbReference type="AlphaFoldDB" id="A0A127QKZ5"/>
<keyword evidence="4 5" id="KW-0175">Coiled coil</keyword>
<organism evidence="10 11">
    <name type="scientific">Collimonas arenae</name>
    <dbReference type="NCBI Taxonomy" id="279058"/>
    <lineage>
        <taxon>Bacteria</taxon>
        <taxon>Pseudomonadati</taxon>
        <taxon>Pseudomonadota</taxon>
        <taxon>Betaproteobacteria</taxon>
        <taxon>Burkholderiales</taxon>
        <taxon>Oxalobacteraceae</taxon>
        <taxon>Collimonas</taxon>
    </lineage>
</organism>
<dbReference type="InterPro" id="IPR058792">
    <property type="entry name" value="Beta-barrel_RND_2"/>
</dbReference>
<dbReference type="PATRIC" id="fig|279058.17.peg.3290"/>
<keyword evidence="6" id="KW-0812">Transmembrane</keyword>
<dbReference type="EMBL" id="CP013235">
    <property type="protein sequence ID" value="AMP10738.1"/>
    <property type="molecule type" value="Genomic_DNA"/>
</dbReference>
<dbReference type="InterPro" id="IPR058625">
    <property type="entry name" value="MdtA-like_BSH"/>
</dbReference>
<accession>A0A127QKZ5</accession>
<feature type="domain" description="CusB-like beta-barrel" evidence="8">
    <location>
        <begin position="247"/>
        <end position="325"/>
    </location>
</feature>
<dbReference type="Gene3D" id="6.10.140.1990">
    <property type="match status" value="1"/>
</dbReference>
<dbReference type="PANTHER" id="PTHR30469:SF33">
    <property type="entry name" value="SLR1207 PROTEIN"/>
    <property type="match status" value="1"/>
</dbReference>
<dbReference type="GO" id="GO:1990195">
    <property type="term" value="C:macrolide transmembrane transporter complex"/>
    <property type="evidence" value="ECO:0007669"/>
    <property type="project" value="InterPro"/>
</dbReference>
<dbReference type="Pfam" id="PF25967">
    <property type="entry name" value="RND-MFP_C"/>
    <property type="match status" value="1"/>
</dbReference>
<dbReference type="Gene3D" id="2.40.50.100">
    <property type="match status" value="1"/>
</dbReference>
<comment type="similarity">
    <text evidence="2">Belongs to the membrane fusion protein (MFP) (TC 8.A.1) family.</text>
</comment>
<keyword evidence="11" id="KW-1185">Reference proteome</keyword>
<evidence type="ECO:0000256" key="1">
    <source>
        <dbReference type="ARBA" id="ARBA00004196"/>
    </source>
</evidence>
<evidence type="ECO:0000256" key="4">
    <source>
        <dbReference type="ARBA" id="ARBA00023054"/>
    </source>
</evidence>
<dbReference type="Proteomes" id="UP000071778">
    <property type="component" value="Chromosome"/>
</dbReference>
<evidence type="ECO:0000259" key="8">
    <source>
        <dbReference type="Pfam" id="PF25954"/>
    </source>
</evidence>
<dbReference type="Pfam" id="PF25954">
    <property type="entry name" value="Beta-barrel_RND_2"/>
    <property type="match status" value="1"/>
</dbReference>
<dbReference type="Gene3D" id="6.20.50.140">
    <property type="match status" value="1"/>
</dbReference>
<evidence type="ECO:0000259" key="9">
    <source>
        <dbReference type="Pfam" id="PF25967"/>
    </source>
</evidence>
<dbReference type="NCBIfam" id="TIGR01730">
    <property type="entry name" value="RND_mfp"/>
    <property type="match status" value="1"/>
</dbReference>
<protein>
    <submittedName>
        <fullName evidence="10">Efflux transporter, RND family, MFP subunit</fullName>
    </submittedName>
</protein>
<dbReference type="PANTHER" id="PTHR30469">
    <property type="entry name" value="MULTIDRUG RESISTANCE PROTEIN MDTA"/>
    <property type="match status" value="1"/>
</dbReference>
<dbReference type="SUPFAM" id="SSF111369">
    <property type="entry name" value="HlyD-like secretion proteins"/>
    <property type="match status" value="1"/>
</dbReference>
<proteinExistence type="inferred from homology"/>
<evidence type="ECO:0000256" key="2">
    <source>
        <dbReference type="ARBA" id="ARBA00009477"/>
    </source>
</evidence>
<dbReference type="RefSeq" id="WP_061533904.1">
    <property type="nucleotide sequence ID" value="NZ_CP013233.1"/>
</dbReference>
<keyword evidence="6" id="KW-1133">Transmembrane helix</keyword>
<dbReference type="InterPro" id="IPR006143">
    <property type="entry name" value="RND_pump_MFP"/>
</dbReference>
<dbReference type="GO" id="GO:1990281">
    <property type="term" value="C:efflux pump complex"/>
    <property type="evidence" value="ECO:0007669"/>
    <property type="project" value="TreeGrafter"/>
</dbReference>
<dbReference type="GO" id="GO:1990961">
    <property type="term" value="P:xenobiotic detoxification by transmembrane export across the plasma membrane"/>
    <property type="evidence" value="ECO:0007669"/>
    <property type="project" value="InterPro"/>
</dbReference>
<evidence type="ECO:0000313" key="11">
    <source>
        <dbReference type="Proteomes" id="UP000071778"/>
    </source>
</evidence>
<dbReference type="GO" id="GO:0019898">
    <property type="term" value="C:extrinsic component of membrane"/>
    <property type="evidence" value="ECO:0007669"/>
    <property type="project" value="InterPro"/>
</dbReference>
<comment type="subcellular location">
    <subcellularLocation>
        <location evidence="1">Cell envelope</location>
    </subcellularLocation>
</comment>
<dbReference type="GO" id="GO:0030313">
    <property type="term" value="C:cell envelope"/>
    <property type="evidence" value="ECO:0007669"/>
    <property type="project" value="UniProtKB-SubCell"/>
</dbReference>
<dbReference type="GO" id="GO:0015562">
    <property type="term" value="F:efflux transmembrane transporter activity"/>
    <property type="evidence" value="ECO:0007669"/>
    <property type="project" value="TreeGrafter"/>
</dbReference>
<evidence type="ECO:0000313" key="10">
    <source>
        <dbReference type="EMBL" id="AMP10738.1"/>
    </source>
</evidence>
<dbReference type="InterPro" id="IPR030190">
    <property type="entry name" value="MacA_alpha-hairpin_sf"/>
</dbReference>
<gene>
    <name evidence="10" type="ORF">CAter282_3021</name>
</gene>
<dbReference type="Gene3D" id="2.40.30.170">
    <property type="match status" value="1"/>
</dbReference>
<keyword evidence="6" id="KW-0472">Membrane</keyword>
<dbReference type="Pfam" id="PF25917">
    <property type="entry name" value="BSH_RND"/>
    <property type="match status" value="1"/>
</dbReference>
<name>A0A127QKZ5_9BURK</name>
<feature type="transmembrane region" description="Helical" evidence="6">
    <location>
        <begin position="22"/>
        <end position="40"/>
    </location>
</feature>
<evidence type="ECO:0000256" key="6">
    <source>
        <dbReference type="SAM" id="Phobius"/>
    </source>
</evidence>
<feature type="domain" description="Multidrug resistance protein MdtA-like barrel-sandwich hybrid" evidence="7">
    <location>
        <begin position="85"/>
        <end position="235"/>
    </location>
</feature>
<dbReference type="InterPro" id="IPR058627">
    <property type="entry name" value="MdtA-like_C"/>
</dbReference>
<keyword evidence="3" id="KW-0813">Transport</keyword>
<evidence type="ECO:0000259" key="7">
    <source>
        <dbReference type="Pfam" id="PF25917"/>
    </source>
</evidence>
<sequence>MTVESTDISTSATTFGHTGRRWLIAVLALLIALGAGLLLWKTFWHRPPPAPVVAPVRLQTVPVGRGDIEQAVFANGKLQLHKYSDVVAQVSGQIKDVLVMVGDEVKSGKMVVEITPTLPVARVESNRAQLARLQAELADQRAQLDFAELQFKRQTQLKAENATREESFESSRMGMYSAAARVEAINAQIRQTESTLKDDEETRNHTQVVAPISGTVVSVAARTGQTVNAGQPTASLMRIADLSRLTVQARVAEIDVPLLHKGMTAYFSTPGYPGKRWSGKLRQVIPVPADGSGEQGKQTFYNVLFEVDNPQQELMSGMSTQVSFVLAQAHDAVVVPVAVLGKPEVDGSYNVKVLGANQQPVARNIKIGIRNQKMVQVLAGLAPGDQVVVPGAAAAPATLSKVATPVASAPNAAASAAASASAVSAAVKVH</sequence>